<gene>
    <name evidence="2" type="ORF">VZT92_018862</name>
</gene>
<evidence type="ECO:0000313" key="3">
    <source>
        <dbReference type="Proteomes" id="UP001488805"/>
    </source>
</evidence>
<organism evidence="2 3">
    <name type="scientific">Zoarces viviparus</name>
    <name type="common">Viviparous eelpout</name>
    <name type="synonym">Blennius viviparus</name>
    <dbReference type="NCBI Taxonomy" id="48416"/>
    <lineage>
        <taxon>Eukaryota</taxon>
        <taxon>Metazoa</taxon>
        <taxon>Chordata</taxon>
        <taxon>Craniata</taxon>
        <taxon>Vertebrata</taxon>
        <taxon>Euteleostomi</taxon>
        <taxon>Actinopterygii</taxon>
        <taxon>Neopterygii</taxon>
        <taxon>Teleostei</taxon>
        <taxon>Neoteleostei</taxon>
        <taxon>Acanthomorphata</taxon>
        <taxon>Eupercaria</taxon>
        <taxon>Perciformes</taxon>
        <taxon>Cottioidei</taxon>
        <taxon>Zoarcales</taxon>
        <taxon>Zoarcidae</taxon>
        <taxon>Zoarcinae</taxon>
        <taxon>Zoarces</taxon>
    </lineage>
</organism>
<protein>
    <submittedName>
        <fullName evidence="2">Uncharacterized protein</fullName>
    </submittedName>
</protein>
<reference evidence="2 3" key="1">
    <citation type="journal article" date="2024" name="Genome Biol. Evol.">
        <title>Chromosome-level genome assembly of the viviparous eelpout Zoarces viviparus.</title>
        <authorList>
            <person name="Fuhrmann N."/>
            <person name="Brasseur M.V."/>
            <person name="Bakowski C.E."/>
            <person name="Podsiadlowski L."/>
            <person name="Prost S."/>
            <person name="Krehenwinkel H."/>
            <person name="Mayer C."/>
        </authorList>
    </citation>
    <scope>NUCLEOTIDE SEQUENCE [LARGE SCALE GENOMIC DNA]</scope>
    <source>
        <strain evidence="2">NO-MEL_2022_Ind0_liver</strain>
    </source>
</reference>
<feature type="region of interest" description="Disordered" evidence="1">
    <location>
        <begin position="55"/>
        <end position="78"/>
    </location>
</feature>
<accession>A0AAW1EIH5</accession>
<sequence length="78" mass="8328">MSRDSVVGIHWSVLLGQYCSSEEGDRENNNNNTAQPVQCGDVDGVCRLQHCSKNNDSQSLTVTGPSDSSVSLSAVQSQ</sequence>
<feature type="compositionally biased region" description="Low complexity" evidence="1">
    <location>
        <begin position="66"/>
        <end position="78"/>
    </location>
</feature>
<name>A0AAW1EIH5_ZOAVI</name>
<comment type="caution">
    <text evidence="2">The sequence shown here is derived from an EMBL/GenBank/DDBJ whole genome shotgun (WGS) entry which is preliminary data.</text>
</comment>
<dbReference type="EMBL" id="JBCEZU010000221">
    <property type="protein sequence ID" value="KAK9522394.1"/>
    <property type="molecule type" value="Genomic_DNA"/>
</dbReference>
<dbReference type="Proteomes" id="UP001488805">
    <property type="component" value="Unassembled WGS sequence"/>
</dbReference>
<dbReference type="AlphaFoldDB" id="A0AAW1EIH5"/>
<evidence type="ECO:0000256" key="1">
    <source>
        <dbReference type="SAM" id="MobiDB-lite"/>
    </source>
</evidence>
<evidence type="ECO:0000313" key="2">
    <source>
        <dbReference type="EMBL" id="KAK9522394.1"/>
    </source>
</evidence>
<proteinExistence type="predicted"/>
<keyword evidence="3" id="KW-1185">Reference proteome</keyword>
<feature type="compositionally biased region" description="Polar residues" evidence="1">
    <location>
        <begin position="55"/>
        <end position="65"/>
    </location>
</feature>